<dbReference type="SUPFAM" id="SSF56300">
    <property type="entry name" value="Metallo-dependent phosphatases"/>
    <property type="match status" value="1"/>
</dbReference>
<dbReference type="GO" id="GO:0005737">
    <property type="term" value="C:cytoplasm"/>
    <property type="evidence" value="ECO:0007669"/>
    <property type="project" value="TreeGrafter"/>
</dbReference>
<gene>
    <name evidence="3" type="ORF">DOS84_15355</name>
</gene>
<dbReference type="InterPro" id="IPR011152">
    <property type="entry name" value="Pesterase_MJ0912"/>
</dbReference>
<dbReference type="GO" id="GO:0016791">
    <property type="term" value="F:phosphatase activity"/>
    <property type="evidence" value="ECO:0007669"/>
    <property type="project" value="TreeGrafter"/>
</dbReference>
<dbReference type="PANTHER" id="PTHR42850">
    <property type="entry name" value="METALLOPHOSPHOESTERASE"/>
    <property type="match status" value="1"/>
</dbReference>
<dbReference type="PIRSF" id="PIRSF000883">
    <property type="entry name" value="Pesterase_MJ0912"/>
    <property type="match status" value="1"/>
</dbReference>
<dbReference type="OrthoDB" id="9813918at2"/>
<dbReference type="InterPro" id="IPR029052">
    <property type="entry name" value="Metallo-depent_PP-like"/>
</dbReference>
<dbReference type="Gene3D" id="3.60.21.10">
    <property type="match status" value="1"/>
</dbReference>
<dbReference type="Proteomes" id="UP000249177">
    <property type="component" value="Unassembled WGS sequence"/>
</dbReference>
<feature type="domain" description="Calcineurin-like phosphoesterase" evidence="2">
    <location>
        <begin position="1"/>
        <end position="190"/>
    </location>
</feature>
<dbReference type="EMBL" id="QKXH01000010">
    <property type="protein sequence ID" value="PZX92493.1"/>
    <property type="molecule type" value="Genomic_DNA"/>
</dbReference>
<sequence length="231" mass="26398">MKIAVISDIHGNHYALESVLKEAREIGVSKIFVLGDIVGYYYHPEKVLQMLSEWDYELIKGNHEVILQDLYENKIDSELLIEKYGRGHEYALNNLDSNTLNRLFSLPKQKSITIDQVSFQLNHGSTSSIDEYIYPDAPISQLERCNSENHDFVLIGHSHYAFSYRCKNTTLINCGSVGQSRQKGGNAYWVVINTSNKSYETKISSYDTTKLIEEIKSIEMKAGYSVKILTR</sequence>
<dbReference type="InterPro" id="IPR024654">
    <property type="entry name" value="Calcineurin-like_PHP_lpxH"/>
</dbReference>
<evidence type="ECO:0000313" key="3">
    <source>
        <dbReference type="EMBL" id="PZX92493.1"/>
    </source>
</evidence>
<evidence type="ECO:0000313" key="4">
    <source>
        <dbReference type="Proteomes" id="UP000249177"/>
    </source>
</evidence>
<dbReference type="Pfam" id="PF12850">
    <property type="entry name" value="Metallophos_2"/>
    <property type="match status" value="1"/>
</dbReference>
<evidence type="ECO:0000259" key="2">
    <source>
        <dbReference type="Pfam" id="PF12850"/>
    </source>
</evidence>
<protein>
    <submittedName>
        <fullName evidence="3">Metallophosphoesterase</fullName>
    </submittedName>
</protein>
<evidence type="ECO:0000256" key="1">
    <source>
        <dbReference type="ARBA" id="ARBA00008950"/>
    </source>
</evidence>
<name>A0A2W7TPP2_9FLAO</name>
<organism evidence="3 4">
    <name type="scientific">Flavobacterium aquariorum</name>
    <dbReference type="NCBI Taxonomy" id="2217670"/>
    <lineage>
        <taxon>Bacteria</taxon>
        <taxon>Pseudomonadati</taxon>
        <taxon>Bacteroidota</taxon>
        <taxon>Flavobacteriia</taxon>
        <taxon>Flavobacteriales</taxon>
        <taxon>Flavobacteriaceae</taxon>
        <taxon>Flavobacterium</taxon>
    </lineage>
</organism>
<dbReference type="PANTHER" id="PTHR42850:SF2">
    <property type="entry name" value="BLL5683 PROTEIN"/>
    <property type="match status" value="1"/>
</dbReference>
<reference evidence="3 4" key="1">
    <citation type="submission" date="2018-06" db="EMBL/GenBank/DDBJ databases">
        <title>Flavobacterium sp IMCC34762, genome.</title>
        <authorList>
            <person name="Joung Y."/>
            <person name="Cho J."/>
            <person name="Song J."/>
        </authorList>
    </citation>
    <scope>NUCLEOTIDE SEQUENCE [LARGE SCALE GENOMIC DNA]</scope>
    <source>
        <strain evidence="3 4">IMCC34762</strain>
    </source>
</reference>
<dbReference type="RefSeq" id="WP_111411000.1">
    <property type="nucleotide sequence ID" value="NZ_QKXH01000010.1"/>
</dbReference>
<dbReference type="AlphaFoldDB" id="A0A2W7TPP2"/>
<comment type="similarity">
    <text evidence="1">Belongs to the metallophosphoesterase superfamily. YfcE family.</text>
</comment>
<proteinExistence type="inferred from homology"/>
<keyword evidence="4" id="KW-1185">Reference proteome</keyword>
<dbReference type="InterPro" id="IPR050126">
    <property type="entry name" value="Ap4A_hydrolase"/>
</dbReference>
<accession>A0A2W7TPP2</accession>
<comment type="caution">
    <text evidence="3">The sequence shown here is derived from an EMBL/GenBank/DDBJ whole genome shotgun (WGS) entry which is preliminary data.</text>
</comment>